<dbReference type="PANTHER" id="PTHR43205:SF7">
    <property type="entry name" value="PROSTAGLANDIN REDUCTASE 1"/>
    <property type="match status" value="1"/>
</dbReference>
<gene>
    <name evidence="1" type="ORF">TL08_03980</name>
</gene>
<reference evidence="2" key="1">
    <citation type="submission" date="2016-03" db="EMBL/GenBank/DDBJ databases">
        <title>Complete genome sequence of the type strain Actinoalloteichus hymeniacidonis DSM 45092.</title>
        <authorList>
            <person name="Schaffert L."/>
            <person name="Albersmeier A."/>
            <person name="Winkler A."/>
            <person name="Kalinowski J."/>
            <person name="Zotchev S."/>
            <person name="Ruckert C."/>
        </authorList>
    </citation>
    <scope>NUCLEOTIDE SEQUENCE [LARGE SCALE GENOMIC DNA]</scope>
    <source>
        <strain evidence="2">HPA177(T) (DSM 45092(T))</strain>
    </source>
</reference>
<dbReference type="InterPro" id="IPR045010">
    <property type="entry name" value="MDR_fam"/>
</dbReference>
<sequence length="78" mass="8265">MIDDVRFGIQAVRVDPRIAPPSAYLGVLGMPGLTAYAGIVDVAKAKEGDVVFVSGAAGAVGSIARTHRFRVRLNLRRT</sequence>
<organism evidence="1 2">
    <name type="scientific">Actinoalloteichus hymeniacidonis</name>
    <dbReference type="NCBI Taxonomy" id="340345"/>
    <lineage>
        <taxon>Bacteria</taxon>
        <taxon>Bacillati</taxon>
        <taxon>Actinomycetota</taxon>
        <taxon>Actinomycetes</taxon>
        <taxon>Pseudonocardiales</taxon>
        <taxon>Pseudonocardiaceae</taxon>
        <taxon>Actinoalloteichus</taxon>
    </lineage>
</organism>
<proteinExistence type="predicted"/>
<dbReference type="SUPFAM" id="SSF51735">
    <property type="entry name" value="NAD(P)-binding Rossmann-fold domains"/>
    <property type="match status" value="1"/>
</dbReference>
<dbReference type="Proteomes" id="UP000095210">
    <property type="component" value="Chromosome"/>
</dbReference>
<dbReference type="Gene3D" id="3.90.180.10">
    <property type="entry name" value="Medium-chain alcohol dehydrogenases, catalytic domain"/>
    <property type="match status" value="1"/>
</dbReference>
<dbReference type="InterPro" id="IPR036291">
    <property type="entry name" value="NAD(P)-bd_dom_sf"/>
</dbReference>
<dbReference type="PANTHER" id="PTHR43205">
    <property type="entry name" value="PROSTAGLANDIN REDUCTASE"/>
    <property type="match status" value="1"/>
</dbReference>
<accession>A0AAC9HMS9</accession>
<dbReference type="Gene3D" id="3.40.50.720">
    <property type="entry name" value="NAD(P)-binding Rossmann-like Domain"/>
    <property type="match status" value="1"/>
</dbReference>
<keyword evidence="2" id="KW-1185">Reference proteome</keyword>
<name>A0AAC9HMS9_9PSEU</name>
<dbReference type="EMBL" id="CP014859">
    <property type="protein sequence ID" value="AOS61626.1"/>
    <property type="molecule type" value="Genomic_DNA"/>
</dbReference>
<dbReference type="KEGG" id="ahm:TL08_03980"/>
<evidence type="ECO:0000313" key="1">
    <source>
        <dbReference type="EMBL" id="AOS61626.1"/>
    </source>
</evidence>
<dbReference type="GO" id="GO:0016628">
    <property type="term" value="F:oxidoreductase activity, acting on the CH-CH group of donors, NAD or NADP as acceptor"/>
    <property type="evidence" value="ECO:0007669"/>
    <property type="project" value="InterPro"/>
</dbReference>
<dbReference type="AlphaFoldDB" id="A0AAC9HMS9"/>
<protein>
    <submittedName>
        <fullName evidence="1">Uncharacterized protein</fullName>
    </submittedName>
</protein>
<evidence type="ECO:0000313" key="2">
    <source>
        <dbReference type="Proteomes" id="UP000095210"/>
    </source>
</evidence>